<dbReference type="GO" id="GO:0005737">
    <property type="term" value="C:cytoplasm"/>
    <property type="evidence" value="ECO:0007669"/>
    <property type="project" value="TreeGrafter"/>
</dbReference>
<sequence length="385" mass="44515">MPKRNTSDTASCEQNLDQLPPTYMYSVIFKDIILDIDDDDEKSMNTLVQFCQKQNIPETETNELKRKYYQKSPVCWYTCEMFLYGILNRGLRSLDIEVMFKLDFFIRSLHLQLEQLHKEQSANFQKPFTVYRGQELSKEDFQNLLDSKGGLLSFNNFLPTSMKLKVATKLVQEALKKNQDIIGVIFIMEIDPSKAELGITMATSTFWTLNVSTLLQRCPLDYLKSSVIRPIIEQIIPNCHLEHRDASSSMMAFLQTLVKLTSNKNKEIKNKYELPEVLSLSTSLCETYFPSLLTALIRAIAIHRVPSSIRLSISEFVCDLKTYMSEKFPQWLQTSLAEIPRTSKNGLVEIVTSKQHEQFYTVLCESDTQPSAIDYEFETFAKLYR</sequence>
<proteinExistence type="predicted"/>
<organism evidence="1 2">
    <name type="scientific">Rotaria socialis</name>
    <dbReference type="NCBI Taxonomy" id="392032"/>
    <lineage>
        <taxon>Eukaryota</taxon>
        <taxon>Metazoa</taxon>
        <taxon>Spiralia</taxon>
        <taxon>Gnathifera</taxon>
        <taxon>Rotifera</taxon>
        <taxon>Eurotatoria</taxon>
        <taxon>Bdelloidea</taxon>
        <taxon>Philodinida</taxon>
        <taxon>Philodinidae</taxon>
        <taxon>Rotaria</taxon>
    </lineage>
</organism>
<dbReference type="Gene3D" id="1.25.10.10">
    <property type="entry name" value="Leucine-rich Repeat Variant"/>
    <property type="match status" value="1"/>
</dbReference>
<name>A0A818EAH9_9BILA</name>
<comment type="caution">
    <text evidence="1">The sequence shown here is derived from an EMBL/GenBank/DDBJ whole genome shotgun (WGS) entry which is preliminary data.</text>
</comment>
<evidence type="ECO:0000313" key="2">
    <source>
        <dbReference type="Proteomes" id="UP000663833"/>
    </source>
</evidence>
<dbReference type="AlphaFoldDB" id="A0A818EAH9"/>
<dbReference type="SUPFAM" id="SSF56399">
    <property type="entry name" value="ADP-ribosylation"/>
    <property type="match status" value="1"/>
</dbReference>
<reference evidence="1" key="1">
    <citation type="submission" date="2021-02" db="EMBL/GenBank/DDBJ databases">
        <authorList>
            <person name="Nowell W R."/>
        </authorList>
    </citation>
    <scope>NUCLEOTIDE SEQUENCE</scope>
</reference>
<dbReference type="GO" id="GO:0006606">
    <property type="term" value="P:protein import into nucleus"/>
    <property type="evidence" value="ECO:0007669"/>
    <property type="project" value="TreeGrafter"/>
</dbReference>
<dbReference type="InterPro" id="IPR051345">
    <property type="entry name" value="Importin_beta-like_NTR"/>
</dbReference>
<protein>
    <submittedName>
        <fullName evidence="1">Uncharacterized protein</fullName>
    </submittedName>
</protein>
<dbReference type="InterPro" id="IPR011989">
    <property type="entry name" value="ARM-like"/>
</dbReference>
<evidence type="ECO:0000313" key="1">
    <source>
        <dbReference type="EMBL" id="CAF3455297.1"/>
    </source>
</evidence>
<dbReference type="PANTHER" id="PTHR12363">
    <property type="entry name" value="TRANSPORTIN 3 AND IMPORTIN 13"/>
    <property type="match status" value="1"/>
</dbReference>
<dbReference type="Proteomes" id="UP000663833">
    <property type="component" value="Unassembled WGS sequence"/>
</dbReference>
<dbReference type="PANTHER" id="PTHR12363:SF42">
    <property type="entry name" value="TRANSPORTIN-3"/>
    <property type="match status" value="1"/>
</dbReference>
<gene>
    <name evidence="1" type="ORF">LUA448_LOCUS22228</name>
</gene>
<dbReference type="EMBL" id="CAJNYD010002912">
    <property type="protein sequence ID" value="CAF3455297.1"/>
    <property type="molecule type" value="Genomic_DNA"/>
</dbReference>
<accession>A0A818EAH9</accession>